<dbReference type="GO" id="GO:0140291">
    <property type="term" value="P:peptidyl-glutamate ADP-deribosylation"/>
    <property type="evidence" value="ECO:0007669"/>
    <property type="project" value="TreeGrafter"/>
</dbReference>
<evidence type="ECO:0000256" key="2">
    <source>
        <dbReference type="ARBA" id="ARBA00012983"/>
    </source>
</evidence>
<dbReference type="EC" id="3.1.3.84" evidence="2"/>
<evidence type="ECO:0000256" key="1">
    <source>
        <dbReference type="ARBA" id="ARBA00006575"/>
    </source>
</evidence>
<protein>
    <recommendedName>
        <fullName evidence="3">ADP-ribose 1''-phosphate phosphatase</fullName>
        <ecNumber evidence="2">3.1.3.84</ecNumber>
    </recommendedName>
</protein>
<evidence type="ECO:0000256" key="3">
    <source>
        <dbReference type="ARBA" id="ARBA00019744"/>
    </source>
</evidence>
<dbReference type="SUPFAM" id="SSF52949">
    <property type="entry name" value="Macro domain-like"/>
    <property type="match status" value="1"/>
</dbReference>
<name>A0AAF0YKH9_9TREE</name>
<feature type="domain" description="Macro" evidence="5">
    <location>
        <begin position="1"/>
        <end position="148"/>
    </location>
</feature>
<evidence type="ECO:0000313" key="7">
    <source>
        <dbReference type="Proteomes" id="UP000827549"/>
    </source>
</evidence>
<evidence type="ECO:0000313" key="6">
    <source>
        <dbReference type="EMBL" id="WOO85328.1"/>
    </source>
</evidence>
<dbReference type="PANTHER" id="PTHR12521">
    <property type="entry name" value="PROTEIN C6ORF130"/>
    <property type="match status" value="1"/>
</dbReference>
<accession>A0AAF0YKH9</accession>
<dbReference type="CDD" id="cd02901">
    <property type="entry name" value="Macro_Poa1p-like"/>
    <property type="match status" value="1"/>
</dbReference>
<dbReference type="AlphaFoldDB" id="A0AAF0YKH9"/>
<dbReference type="Gene3D" id="3.40.220.10">
    <property type="entry name" value="Leucine Aminopeptidase, subunit E, domain 1"/>
    <property type="match status" value="1"/>
</dbReference>
<dbReference type="InterPro" id="IPR050892">
    <property type="entry name" value="ADP-ribose_metab_enzymes"/>
</dbReference>
<sequence length="148" mass="15808">MPVTYHTGDLFTSTAKHLAHGVNTTGVMGKGIAVGFKRAYPAMFPLYKAACKSGELLPGGVQAYHDDKTNTAVYNVATQDRPGPHARVEWVHSGLESVFETVAAEGGVLAIPRLGAGIGGLSWEEQVRPIVVELAAKHNIDVEVWSLE</sequence>
<dbReference type="EMBL" id="CP086720">
    <property type="protein sequence ID" value="WOO85328.1"/>
    <property type="molecule type" value="Genomic_DNA"/>
</dbReference>
<evidence type="ECO:0000256" key="4">
    <source>
        <dbReference type="ARBA" id="ARBA00034427"/>
    </source>
</evidence>
<dbReference type="InterPro" id="IPR002589">
    <property type="entry name" value="Macro_dom"/>
</dbReference>
<dbReference type="RefSeq" id="XP_062631354.1">
    <property type="nucleotide sequence ID" value="XM_062775370.1"/>
</dbReference>
<keyword evidence="7" id="KW-1185">Reference proteome</keyword>
<dbReference type="GeneID" id="87811992"/>
<gene>
    <name evidence="6" type="primary">Oard1</name>
    <name evidence="6" type="ORF">LOC62_07G008828</name>
</gene>
<dbReference type="Proteomes" id="UP000827549">
    <property type="component" value="Chromosome 7"/>
</dbReference>
<organism evidence="6 7">
    <name type="scientific">Vanrija pseudolonga</name>
    <dbReference type="NCBI Taxonomy" id="143232"/>
    <lineage>
        <taxon>Eukaryota</taxon>
        <taxon>Fungi</taxon>
        <taxon>Dikarya</taxon>
        <taxon>Basidiomycota</taxon>
        <taxon>Agaricomycotina</taxon>
        <taxon>Tremellomycetes</taxon>
        <taxon>Trichosporonales</taxon>
        <taxon>Trichosporonaceae</taxon>
        <taxon>Vanrija</taxon>
    </lineage>
</organism>
<reference evidence="6" key="1">
    <citation type="submission" date="2023-10" db="EMBL/GenBank/DDBJ databases">
        <authorList>
            <person name="Noh H."/>
        </authorList>
    </citation>
    <scope>NUCLEOTIDE SEQUENCE</scope>
    <source>
        <strain evidence="6">DUCC4014</strain>
    </source>
</reference>
<dbReference type="InterPro" id="IPR043472">
    <property type="entry name" value="Macro_dom-like"/>
</dbReference>
<dbReference type="SMART" id="SM00506">
    <property type="entry name" value="A1pp"/>
    <property type="match status" value="1"/>
</dbReference>
<comment type="catalytic activity">
    <reaction evidence="4">
        <text>ADP-alpha-D-ribose 1''-phosphate + H2O = ADP-D-ribose + phosphate</text>
        <dbReference type="Rhea" id="RHEA:25029"/>
        <dbReference type="ChEBI" id="CHEBI:15377"/>
        <dbReference type="ChEBI" id="CHEBI:43474"/>
        <dbReference type="ChEBI" id="CHEBI:57967"/>
        <dbReference type="ChEBI" id="CHEBI:58753"/>
        <dbReference type="EC" id="3.1.3.84"/>
    </reaction>
</comment>
<evidence type="ECO:0000259" key="5">
    <source>
        <dbReference type="PROSITE" id="PS51154"/>
    </source>
</evidence>
<dbReference type="PROSITE" id="PS51154">
    <property type="entry name" value="MACRO"/>
    <property type="match status" value="1"/>
</dbReference>
<dbReference type="Pfam" id="PF01661">
    <property type="entry name" value="Macro"/>
    <property type="match status" value="1"/>
</dbReference>
<dbReference type="PANTHER" id="PTHR12521:SF0">
    <property type="entry name" value="ADP-RIBOSE GLYCOHYDROLASE OARD1"/>
    <property type="match status" value="1"/>
</dbReference>
<comment type="similarity">
    <text evidence="1">Belongs to the POA1 family.</text>
</comment>
<proteinExistence type="inferred from homology"/>